<dbReference type="InterPro" id="IPR056362">
    <property type="entry name" value="AtuA-like_ferredoxin_dom"/>
</dbReference>
<sequence length="749" mass="83459">MAKAWRSSRHGEARGGNREEVGRSGRFGHLGLAVNLITYEDRFNLILKALLISTGADAAASSVLELGPTRLAKRITASSSSAECDSGWRQSGRKAKSTTARLNWRRTDKVRIGCGAGFAGDRPSAALKLLERVDGLDYLVLECLAERTLADRYQLMAAGQKGYDPRRHEHLSWSSSYCSMLRDVPTRSYNYFKDCRFRIVLGPNGMVYELGWNWNEYDKLAQGTLAGHLLECGCQLTGGYFMHPDLSLPFAEINYEGEIYVAKADGSGGLLNHSTCAEQLLYEVGDPAFYITPDVVLDLRDVSFHSLSDDTVQCVGVKASSIKYPNKLLRLVPTEGGWKGWGEISYGGYKCLLRAEAADFLVRSWMDEYYPGVTDSIFSYVIGHDSLRIGSGCIENSCIGQLRDVRLRMDGLFTLKEQAVHFVEEFMALYTNGPAGGGGIRKNEWLCLEYVLKCGGTGISEKHSLVEREQVLWRTEARKLNIKCTTGSQRKEKFEGEEAAKLLATLETINLAMFTHPEAKPAPSGRKIPLYQVCHGRAGDKGNDLNFSVIPHFPRDLERLKLVITPEWVKGVVSKLLDFSPFSNPSSAKRRSEKLEQVSVEIFEVRGIHSLNVLVHNILDGGVNCSRRIDRHGKTGIPPYRFWVNSVNGSYNGNVGNAKALLCQEALCRFLGISPWRSHFASSLCRLLSVWLSSKLLFGLLFRSKQSFQFFKSRRKIAPSTRVMANRSLEESSLGAQAEDDALRPILQQ</sequence>
<keyword evidence="4" id="KW-0378">Hydrolase</keyword>
<keyword evidence="4" id="KW-0067">ATP-binding</keyword>
<evidence type="ECO:0000256" key="1">
    <source>
        <dbReference type="SAM" id="MobiDB-lite"/>
    </source>
</evidence>
<evidence type="ECO:0000313" key="4">
    <source>
        <dbReference type="EMBL" id="PKA51057.1"/>
    </source>
</evidence>
<dbReference type="EMBL" id="KZ452015">
    <property type="protein sequence ID" value="PKA51057.1"/>
    <property type="molecule type" value="Genomic_DNA"/>
</dbReference>
<dbReference type="InterPro" id="IPR010839">
    <property type="entry name" value="AtuA_N"/>
</dbReference>
<feature type="domain" description="Acyclic terpene utilisation N-terminal" evidence="2">
    <location>
        <begin position="110"/>
        <end position="172"/>
    </location>
</feature>
<dbReference type="AlphaFoldDB" id="A0A2I0A685"/>
<keyword evidence="4" id="KW-0547">Nucleotide-binding</keyword>
<dbReference type="Proteomes" id="UP000236161">
    <property type="component" value="Unassembled WGS sequence"/>
</dbReference>
<protein>
    <submittedName>
        <fullName evidence="4">DEAD-box ATP-dependent RNA helicase 8</fullName>
        <ecNumber evidence="4">3.6.4.13</ecNumber>
    </submittedName>
</protein>
<dbReference type="OrthoDB" id="16163at2759"/>
<dbReference type="PANTHER" id="PTHR47472:SF1">
    <property type="entry name" value="DUF1446-DOMAIN-CONTAINING PROTEIN"/>
    <property type="match status" value="1"/>
</dbReference>
<name>A0A2I0A685_9ASPA</name>
<keyword evidence="4" id="KW-0347">Helicase</keyword>
<feature type="region of interest" description="Disordered" evidence="1">
    <location>
        <begin position="1"/>
        <end position="20"/>
    </location>
</feature>
<dbReference type="GO" id="GO:0003724">
    <property type="term" value="F:RNA helicase activity"/>
    <property type="evidence" value="ECO:0007669"/>
    <property type="project" value="UniProtKB-EC"/>
</dbReference>
<feature type="domain" description="Acyclic terpene utilisation N-terminal" evidence="2">
    <location>
        <begin position="206"/>
        <end position="441"/>
    </location>
</feature>
<keyword evidence="5" id="KW-1185">Reference proteome</keyword>
<dbReference type="EC" id="3.6.4.13" evidence="4"/>
<dbReference type="STRING" id="1088818.A0A2I0A685"/>
<dbReference type="Pfam" id="PF07287">
    <property type="entry name" value="AtuA"/>
    <property type="match status" value="2"/>
</dbReference>
<dbReference type="GO" id="GO:0016787">
    <property type="term" value="F:hydrolase activity"/>
    <property type="evidence" value="ECO:0007669"/>
    <property type="project" value="UniProtKB-KW"/>
</dbReference>
<proteinExistence type="predicted"/>
<accession>A0A2I0A685</accession>
<feature type="compositionally biased region" description="Basic and acidic residues" evidence="1">
    <location>
        <begin position="9"/>
        <end position="20"/>
    </location>
</feature>
<feature type="domain" description="AtuA-like ferredoxin-fold" evidence="3">
    <location>
        <begin position="528"/>
        <end position="635"/>
    </location>
</feature>
<dbReference type="PANTHER" id="PTHR47472">
    <property type="entry name" value="PROPIONYL-COA CARBOXYLASE"/>
    <property type="match status" value="1"/>
</dbReference>
<evidence type="ECO:0000259" key="2">
    <source>
        <dbReference type="Pfam" id="PF07287"/>
    </source>
</evidence>
<evidence type="ECO:0000259" key="3">
    <source>
        <dbReference type="Pfam" id="PF23544"/>
    </source>
</evidence>
<evidence type="ECO:0000313" key="5">
    <source>
        <dbReference type="Proteomes" id="UP000236161"/>
    </source>
</evidence>
<dbReference type="Pfam" id="PF23544">
    <property type="entry name" value="AtuA_ferredoxin"/>
    <property type="match status" value="1"/>
</dbReference>
<organism evidence="4 5">
    <name type="scientific">Apostasia shenzhenica</name>
    <dbReference type="NCBI Taxonomy" id="1088818"/>
    <lineage>
        <taxon>Eukaryota</taxon>
        <taxon>Viridiplantae</taxon>
        <taxon>Streptophyta</taxon>
        <taxon>Embryophyta</taxon>
        <taxon>Tracheophyta</taxon>
        <taxon>Spermatophyta</taxon>
        <taxon>Magnoliopsida</taxon>
        <taxon>Liliopsida</taxon>
        <taxon>Asparagales</taxon>
        <taxon>Orchidaceae</taxon>
        <taxon>Apostasioideae</taxon>
        <taxon>Apostasia</taxon>
    </lineage>
</organism>
<gene>
    <name evidence="4" type="ORF">AXF42_Ash007714</name>
</gene>
<reference evidence="4 5" key="1">
    <citation type="journal article" date="2017" name="Nature">
        <title>The Apostasia genome and the evolution of orchids.</title>
        <authorList>
            <person name="Zhang G.Q."/>
            <person name="Liu K.W."/>
            <person name="Li Z."/>
            <person name="Lohaus R."/>
            <person name="Hsiao Y.Y."/>
            <person name="Niu S.C."/>
            <person name="Wang J.Y."/>
            <person name="Lin Y.C."/>
            <person name="Xu Q."/>
            <person name="Chen L.J."/>
            <person name="Yoshida K."/>
            <person name="Fujiwara S."/>
            <person name="Wang Z.W."/>
            <person name="Zhang Y.Q."/>
            <person name="Mitsuda N."/>
            <person name="Wang M."/>
            <person name="Liu G.H."/>
            <person name="Pecoraro L."/>
            <person name="Huang H.X."/>
            <person name="Xiao X.J."/>
            <person name="Lin M."/>
            <person name="Wu X.Y."/>
            <person name="Wu W.L."/>
            <person name="Chen Y.Y."/>
            <person name="Chang S.B."/>
            <person name="Sakamoto S."/>
            <person name="Ohme-Takagi M."/>
            <person name="Yagi M."/>
            <person name="Zeng S.J."/>
            <person name="Shen C.Y."/>
            <person name="Yeh C.M."/>
            <person name="Luo Y.B."/>
            <person name="Tsai W.C."/>
            <person name="Van de Peer Y."/>
            <person name="Liu Z.J."/>
        </authorList>
    </citation>
    <scope>NUCLEOTIDE SEQUENCE [LARGE SCALE GENOMIC DNA]</scope>
    <source>
        <strain evidence="5">cv. Shenzhen</strain>
        <tissue evidence="4">Stem</tissue>
    </source>
</reference>